<dbReference type="Pfam" id="PF03313">
    <property type="entry name" value="SDH_alpha"/>
    <property type="match status" value="1"/>
</dbReference>
<evidence type="ECO:0000256" key="7">
    <source>
        <dbReference type="ARBA" id="ARBA00023014"/>
    </source>
</evidence>
<evidence type="ECO:0000256" key="8">
    <source>
        <dbReference type="ARBA" id="ARBA00023239"/>
    </source>
</evidence>
<sequence>DFFDLKEIIKDRNISIGFQIQKIDEADHPNFVKLVIIYKNDKKLVITAKSIGGGMVVLEKLNDWSIQITGEMYNLMIEYEAKQELTISKLVNLYLTHNKTLNRQIRNSKNFLQVMQTDTFSKELMISLKKLDIDTWYLKPIFYVKKGNPIFTSIEEMITLTEMKNISLGNIALEYESKVLDLDREEILKEMKRRIKIMFSSIENGFEKKQSKMKILEHSASILYKNEQNGRLFSNSVNTTCAIRALSAMDVVSSGGVICAAPTGGSAGVLPAVLYTLYKDYSIDMKKICYCALAAGAIGLINSYRSTFAAEVAGCQVEIGMAGAMASASIIEAANGSIVNAVNAAAISLQNTMGSVCDLVAGLCEIPCHTRNAAVASSAFVCADLILGGYINPIPLDETIDASLESGKLLPEELRCTALGGIANTKTARKLSL</sequence>
<evidence type="ECO:0000256" key="5">
    <source>
        <dbReference type="ARBA" id="ARBA00022723"/>
    </source>
</evidence>
<protein>
    <recommendedName>
        <fullName evidence="9">Serine dehydratase-like alpha subunit domain-containing protein</fullName>
    </recommendedName>
</protein>
<evidence type="ECO:0000256" key="2">
    <source>
        <dbReference type="ARBA" id="ARBA00004742"/>
    </source>
</evidence>
<evidence type="ECO:0000256" key="3">
    <source>
        <dbReference type="ARBA" id="ARBA00022432"/>
    </source>
</evidence>
<feature type="domain" description="Serine dehydratase-like alpha subunit" evidence="9">
    <location>
        <begin position="164"/>
        <end position="423"/>
    </location>
</feature>
<keyword evidence="7" id="KW-0411">Iron-sulfur</keyword>
<comment type="pathway">
    <text evidence="2">Carbohydrate biosynthesis; gluconeogenesis.</text>
</comment>
<evidence type="ECO:0000259" key="9">
    <source>
        <dbReference type="Pfam" id="PF03313"/>
    </source>
</evidence>
<dbReference type="PANTHER" id="PTHR30182:SF1">
    <property type="entry name" value="L-SERINE DEHYDRATASE 1"/>
    <property type="match status" value="1"/>
</dbReference>
<evidence type="ECO:0000256" key="1">
    <source>
        <dbReference type="ARBA" id="ARBA00001966"/>
    </source>
</evidence>
<keyword evidence="6" id="KW-0408">Iron</keyword>
<dbReference type="InterPro" id="IPR005130">
    <property type="entry name" value="Ser_deHydtase-like_asu"/>
</dbReference>
<gene>
    <name evidence="10" type="ORF">LCGC14_1180390</name>
</gene>
<name>A0A0F9PSR3_9ZZZZ</name>
<dbReference type="PANTHER" id="PTHR30182">
    <property type="entry name" value="L-SERINE DEHYDRATASE"/>
    <property type="match status" value="1"/>
</dbReference>
<keyword evidence="4" id="KW-0004">4Fe-4S</keyword>
<evidence type="ECO:0000313" key="10">
    <source>
        <dbReference type="EMBL" id="KKM96207.1"/>
    </source>
</evidence>
<feature type="non-terminal residue" evidence="10">
    <location>
        <position position="1"/>
    </location>
</feature>
<keyword evidence="3" id="KW-0312">Gluconeogenesis</keyword>
<dbReference type="GO" id="GO:0003941">
    <property type="term" value="F:L-serine ammonia-lyase activity"/>
    <property type="evidence" value="ECO:0007669"/>
    <property type="project" value="TreeGrafter"/>
</dbReference>
<reference evidence="10" key="1">
    <citation type="journal article" date="2015" name="Nature">
        <title>Complex archaea that bridge the gap between prokaryotes and eukaryotes.</title>
        <authorList>
            <person name="Spang A."/>
            <person name="Saw J.H."/>
            <person name="Jorgensen S.L."/>
            <person name="Zaremba-Niedzwiedzka K."/>
            <person name="Martijn J."/>
            <person name="Lind A.E."/>
            <person name="van Eijk R."/>
            <person name="Schleper C."/>
            <person name="Guy L."/>
            <person name="Ettema T.J."/>
        </authorList>
    </citation>
    <scope>NUCLEOTIDE SEQUENCE</scope>
</reference>
<evidence type="ECO:0000256" key="6">
    <source>
        <dbReference type="ARBA" id="ARBA00023004"/>
    </source>
</evidence>
<evidence type="ECO:0000256" key="4">
    <source>
        <dbReference type="ARBA" id="ARBA00022485"/>
    </source>
</evidence>
<organism evidence="10">
    <name type="scientific">marine sediment metagenome</name>
    <dbReference type="NCBI Taxonomy" id="412755"/>
    <lineage>
        <taxon>unclassified sequences</taxon>
        <taxon>metagenomes</taxon>
        <taxon>ecological metagenomes</taxon>
    </lineage>
</organism>
<dbReference type="GO" id="GO:0006094">
    <property type="term" value="P:gluconeogenesis"/>
    <property type="evidence" value="ECO:0007669"/>
    <property type="project" value="UniProtKB-KW"/>
</dbReference>
<accession>A0A0F9PSR3</accession>
<comment type="cofactor">
    <cofactor evidence="1">
        <name>[4Fe-4S] cluster</name>
        <dbReference type="ChEBI" id="CHEBI:49883"/>
    </cofactor>
</comment>
<dbReference type="GO" id="GO:0051539">
    <property type="term" value="F:4 iron, 4 sulfur cluster binding"/>
    <property type="evidence" value="ECO:0007669"/>
    <property type="project" value="UniProtKB-KW"/>
</dbReference>
<dbReference type="InterPro" id="IPR051318">
    <property type="entry name" value="Fe-S_L-Ser"/>
</dbReference>
<keyword evidence="8" id="KW-0456">Lyase</keyword>
<dbReference type="GO" id="GO:0046872">
    <property type="term" value="F:metal ion binding"/>
    <property type="evidence" value="ECO:0007669"/>
    <property type="project" value="UniProtKB-KW"/>
</dbReference>
<proteinExistence type="predicted"/>
<comment type="caution">
    <text evidence="10">The sequence shown here is derived from an EMBL/GenBank/DDBJ whole genome shotgun (WGS) entry which is preliminary data.</text>
</comment>
<keyword evidence="5" id="KW-0479">Metal-binding</keyword>
<dbReference type="AlphaFoldDB" id="A0A0F9PSR3"/>
<dbReference type="EMBL" id="LAZR01005910">
    <property type="protein sequence ID" value="KKM96207.1"/>
    <property type="molecule type" value="Genomic_DNA"/>
</dbReference>